<dbReference type="Proteomes" id="UP000198677">
    <property type="component" value="Unassembled WGS sequence"/>
</dbReference>
<sequence>MSCSSTTFTVWAAAWLAGTSSPDDVIDAVQSWAPMHLVGAGDAEVALRLDLPWPQLQDNGPIVLMRIARRLSTEDPDTQLTLVLPAPGDVRGLPTGTDFAAAAIHAEEGILVGAPGRQGIGIVPTVEGPDVLRWTVFPVPTIPQPVEQMGLGEAEFEMRRAVRDAADTLASMRGGFAADDRDSRARIAEAIEEFSHHSYPDSTPDRALRIFDTADQVAAILTVAGETGVRAQTAAGVAAREETLRPLWSTIRAARLGAVAATVRAARPRV</sequence>
<reference evidence="2" key="1">
    <citation type="submission" date="2016-10" db="EMBL/GenBank/DDBJ databases">
        <authorList>
            <person name="Varghese N."/>
            <person name="Submissions S."/>
        </authorList>
    </citation>
    <scope>NUCLEOTIDE SEQUENCE [LARGE SCALE GENOMIC DNA]</scope>
    <source>
        <strain evidence="2">DSM 44675</strain>
    </source>
</reference>
<dbReference type="EMBL" id="FOAW01000034">
    <property type="protein sequence ID" value="SEM37115.1"/>
    <property type="molecule type" value="Genomic_DNA"/>
</dbReference>
<protein>
    <submittedName>
        <fullName evidence="1">Uncharacterized protein</fullName>
    </submittedName>
</protein>
<evidence type="ECO:0000313" key="1">
    <source>
        <dbReference type="EMBL" id="SEM37115.1"/>
    </source>
</evidence>
<evidence type="ECO:0000313" key="2">
    <source>
        <dbReference type="Proteomes" id="UP000198677"/>
    </source>
</evidence>
<dbReference type="AlphaFoldDB" id="A0A1H7XTV0"/>
<keyword evidence="2" id="KW-1185">Reference proteome</keyword>
<dbReference type="RefSeq" id="WP_072751965.1">
    <property type="nucleotide sequence ID" value="NZ_FOAW01000034.1"/>
</dbReference>
<organism evidence="1 2">
    <name type="scientific">Rhodococcus maanshanensis</name>
    <dbReference type="NCBI Taxonomy" id="183556"/>
    <lineage>
        <taxon>Bacteria</taxon>
        <taxon>Bacillati</taxon>
        <taxon>Actinomycetota</taxon>
        <taxon>Actinomycetes</taxon>
        <taxon>Mycobacteriales</taxon>
        <taxon>Nocardiaceae</taxon>
        <taxon>Rhodococcus</taxon>
    </lineage>
</organism>
<dbReference type="OrthoDB" id="5188961at2"/>
<proteinExistence type="predicted"/>
<accession>A0A1H7XTV0</accession>
<name>A0A1H7XTV0_9NOCA</name>
<gene>
    <name evidence="1" type="ORF">SAMN05444583_13440</name>
</gene>